<gene>
    <name evidence="6" type="ORF">TrRE_jg6443</name>
</gene>
<accession>A0A9W7G150</accession>
<comment type="caution">
    <text evidence="6">The sequence shown here is derived from an EMBL/GenBank/DDBJ whole genome shotgun (WGS) entry which is preliminary data.</text>
</comment>
<evidence type="ECO:0000256" key="3">
    <source>
        <dbReference type="ARBA" id="ARBA00022801"/>
    </source>
</evidence>
<organism evidence="6 7">
    <name type="scientific">Triparma retinervis</name>
    <dbReference type="NCBI Taxonomy" id="2557542"/>
    <lineage>
        <taxon>Eukaryota</taxon>
        <taxon>Sar</taxon>
        <taxon>Stramenopiles</taxon>
        <taxon>Ochrophyta</taxon>
        <taxon>Bolidophyceae</taxon>
        <taxon>Parmales</taxon>
        <taxon>Triparmaceae</taxon>
        <taxon>Triparma</taxon>
    </lineage>
</organism>
<keyword evidence="2" id="KW-0479">Metal-binding</keyword>
<dbReference type="PANTHER" id="PTHR11271">
    <property type="entry name" value="GUANINE DEAMINASE"/>
    <property type="match status" value="1"/>
</dbReference>
<dbReference type="Proteomes" id="UP001165082">
    <property type="component" value="Unassembled WGS sequence"/>
</dbReference>
<sequence>MATAGGAEAVGMERELGKFGVGYRMDAVRWEGEGRGVGLEGYFEWIVHKGDDRNVSAVYVDGRKVV</sequence>
<evidence type="ECO:0000256" key="2">
    <source>
        <dbReference type="ARBA" id="ARBA00022723"/>
    </source>
</evidence>
<dbReference type="SUPFAM" id="SSF51338">
    <property type="entry name" value="Composite domain of metallo-dependent hydrolases"/>
    <property type="match status" value="1"/>
</dbReference>
<feature type="domain" description="Amidohydrolase-related" evidence="5">
    <location>
        <begin position="1"/>
        <end position="65"/>
    </location>
</feature>
<evidence type="ECO:0000313" key="6">
    <source>
        <dbReference type="EMBL" id="GMI31629.1"/>
    </source>
</evidence>
<dbReference type="GO" id="GO:0005829">
    <property type="term" value="C:cytosol"/>
    <property type="evidence" value="ECO:0007669"/>
    <property type="project" value="TreeGrafter"/>
</dbReference>
<reference evidence="6" key="1">
    <citation type="submission" date="2022-07" db="EMBL/GenBank/DDBJ databases">
        <title>Genome analysis of Parmales, a sister group of diatoms, reveals the evolutionary specialization of diatoms from phago-mixotrophs to photoautotrophs.</title>
        <authorList>
            <person name="Ban H."/>
            <person name="Sato S."/>
            <person name="Yoshikawa S."/>
            <person name="Kazumasa Y."/>
            <person name="Nakamura Y."/>
            <person name="Ichinomiya M."/>
            <person name="Saitoh K."/>
            <person name="Sato N."/>
            <person name="Blanc-Mathieu R."/>
            <person name="Endo H."/>
            <person name="Kuwata A."/>
            <person name="Ogata H."/>
        </authorList>
    </citation>
    <scope>NUCLEOTIDE SEQUENCE</scope>
</reference>
<evidence type="ECO:0000313" key="7">
    <source>
        <dbReference type="Proteomes" id="UP001165082"/>
    </source>
</evidence>
<dbReference type="GO" id="GO:0046872">
    <property type="term" value="F:metal ion binding"/>
    <property type="evidence" value="ECO:0007669"/>
    <property type="project" value="UniProtKB-KW"/>
</dbReference>
<evidence type="ECO:0000259" key="5">
    <source>
        <dbReference type="Pfam" id="PF01979"/>
    </source>
</evidence>
<dbReference type="GO" id="GO:0019239">
    <property type="term" value="F:deaminase activity"/>
    <property type="evidence" value="ECO:0007669"/>
    <property type="project" value="TreeGrafter"/>
</dbReference>
<proteinExistence type="predicted"/>
<dbReference type="EMBL" id="BRXZ01007675">
    <property type="protein sequence ID" value="GMI31629.1"/>
    <property type="molecule type" value="Genomic_DNA"/>
</dbReference>
<dbReference type="AlphaFoldDB" id="A0A9W7G150"/>
<dbReference type="Pfam" id="PF01979">
    <property type="entry name" value="Amidohydro_1"/>
    <property type="match status" value="1"/>
</dbReference>
<evidence type="ECO:0000256" key="1">
    <source>
        <dbReference type="ARBA" id="ARBA00001947"/>
    </source>
</evidence>
<dbReference type="OrthoDB" id="194468at2759"/>
<dbReference type="InterPro" id="IPR011059">
    <property type="entry name" value="Metal-dep_hydrolase_composite"/>
</dbReference>
<dbReference type="InterPro" id="IPR006680">
    <property type="entry name" value="Amidohydro-rel"/>
</dbReference>
<dbReference type="Gene3D" id="2.30.40.10">
    <property type="entry name" value="Urease, subunit C, domain 1"/>
    <property type="match status" value="1"/>
</dbReference>
<keyword evidence="3" id="KW-0378">Hydrolase</keyword>
<dbReference type="InterPro" id="IPR051607">
    <property type="entry name" value="Metallo-dep_hydrolases"/>
</dbReference>
<comment type="cofactor">
    <cofactor evidence="1">
        <name>Zn(2+)</name>
        <dbReference type="ChEBI" id="CHEBI:29105"/>
    </cofactor>
</comment>
<evidence type="ECO:0000256" key="4">
    <source>
        <dbReference type="ARBA" id="ARBA00022833"/>
    </source>
</evidence>
<keyword evidence="7" id="KW-1185">Reference proteome</keyword>
<name>A0A9W7G150_9STRA</name>
<protein>
    <recommendedName>
        <fullName evidence="5">Amidohydrolase-related domain-containing protein</fullName>
    </recommendedName>
</protein>
<keyword evidence="4" id="KW-0862">Zinc</keyword>